<name>A0A2W5SS85_9CORY</name>
<evidence type="ECO:0008006" key="4">
    <source>
        <dbReference type="Google" id="ProtNLM"/>
    </source>
</evidence>
<protein>
    <recommendedName>
        <fullName evidence="4">GNAT family N-acetyltransferase</fullName>
    </recommendedName>
</protein>
<evidence type="ECO:0000256" key="1">
    <source>
        <dbReference type="SAM" id="MobiDB-lite"/>
    </source>
</evidence>
<feature type="compositionally biased region" description="Polar residues" evidence="1">
    <location>
        <begin position="25"/>
        <end position="41"/>
    </location>
</feature>
<reference evidence="2 3" key="1">
    <citation type="submission" date="2017-08" db="EMBL/GenBank/DDBJ databases">
        <title>Infants hospitalized years apart are colonized by the same room-sourced microbial strains.</title>
        <authorList>
            <person name="Brooks B."/>
            <person name="Olm M.R."/>
            <person name="Firek B.A."/>
            <person name="Baker R."/>
            <person name="Thomas B.C."/>
            <person name="Morowitz M.J."/>
            <person name="Banfield J.F."/>
        </authorList>
    </citation>
    <scope>NUCLEOTIDE SEQUENCE [LARGE SCALE GENOMIC DNA]</scope>
    <source>
        <strain evidence="2">S2_003_000_R1_3</strain>
    </source>
</reference>
<evidence type="ECO:0000313" key="2">
    <source>
        <dbReference type="EMBL" id="PZR05702.1"/>
    </source>
</evidence>
<organism evidence="2 3">
    <name type="scientific">Corynebacterium kroppenstedtii</name>
    <dbReference type="NCBI Taxonomy" id="161879"/>
    <lineage>
        <taxon>Bacteria</taxon>
        <taxon>Bacillati</taxon>
        <taxon>Actinomycetota</taxon>
        <taxon>Actinomycetes</taxon>
        <taxon>Mycobacteriales</taxon>
        <taxon>Corynebacteriaceae</taxon>
        <taxon>Corynebacterium</taxon>
    </lineage>
</organism>
<dbReference type="EMBL" id="QFRA01000005">
    <property type="protein sequence ID" value="PZR05702.1"/>
    <property type="molecule type" value="Genomic_DNA"/>
</dbReference>
<comment type="caution">
    <text evidence="2">The sequence shown here is derived from an EMBL/GenBank/DDBJ whole genome shotgun (WGS) entry which is preliminary data.</text>
</comment>
<dbReference type="RefSeq" id="WP_303734391.1">
    <property type="nucleotide sequence ID" value="NZ_CAKZHK010000010.1"/>
</dbReference>
<sequence length="241" mass="25744">MRIVVHPLTLDTLGDLAGTAATNTFWTTQPGTQSHNDTASHPSGPADQPRNADSGNPRLDKELWMHNTLTTWGPCAFTAYVTSGANADLAVPAATVVFAPPASLPGRLAFPTGPVSDDAVLISTVHVPPPYQGLFLEHRLIDAAVDELSRRGVRAVECFAVRPTASPADKATSPLIPRHAPILCSDVLEERGFEVAADDPAFPRYRMELPDTGNLFAAVEESLWEATVTMGFRIKVGMGAH</sequence>
<dbReference type="AlphaFoldDB" id="A0A2W5SS85"/>
<dbReference type="Proteomes" id="UP000249432">
    <property type="component" value="Unassembled WGS sequence"/>
</dbReference>
<feature type="region of interest" description="Disordered" evidence="1">
    <location>
        <begin position="25"/>
        <end position="59"/>
    </location>
</feature>
<accession>A0A2W5SS85</accession>
<evidence type="ECO:0000313" key="3">
    <source>
        <dbReference type="Proteomes" id="UP000249432"/>
    </source>
</evidence>
<gene>
    <name evidence="2" type="ORF">DI525_03385</name>
</gene>
<proteinExistence type="predicted"/>